<gene>
    <name evidence="1" type="ORF">KTT_04250</name>
</gene>
<evidence type="ECO:0000313" key="2">
    <source>
        <dbReference type="Proteomes" id="UP000287352"/>
    </source>
</evidence>
<dbReference type="Pfam" id="PF06224">
    <property type="entry name" value="AlkZ-like"/>
    <property type="match status" value="1"/>
</dbReference>
<keyword evidence="2" id="KW-1185">Reference proteome</keyword>
<dbReference type="EMBL" id="BIFR01000001">
    <property type="protein sequence ID" value="GCE10566.1"/>
    <property type="molecule type" value="Genomic_DNA"/>
</dbReference>
<dbReference type="PANTHER" id="PTHR38479:SF2">
    <property type="entry name" value="WINGED HELIX DNA-BINDING DOMAIN-CONTAINING PROTEIN"/>
    <property type="match status" value="1"/>
</dbReference>
<dbReference type="AlphaFoldDB" id="A0A401ZUU9"/>
<proteinExistence type="predicted"/>
<organism evidence="1 2">
    <name type="scientific">Tengunoibacter tsumagoiensis</name>
    <dbReference type="NCBI Taxonomy" id="2014871"/>
    <lineage>
        <taxon>Bacteria</taxon>
        <taxon>Bacillati</taxon>
        <taxon>Chloroflexota</taxon>
        <taxon>Ktedonobacteria</taxon>
        <taxon>Ktedonobacterales</taxon>
        <taxon>Dictyobacteraceae</taxon>
        <taxon>Tengunoibacter</taxon>
    </lineage>
</organism>
<accession>A0A401ZUU9</accession>
<evidence type="ECO:0008006" key="3">
    <source>
        <dbReference type="Google" id="ProtNLM"/>
    </source>
</evidence>
<reference evidence="2" key="1">
    <citation type="submission" date="2018-12" db="EMBL/GenBank/DDBJ databases">
        <title>Tengunoibacter tsumagoiensis gen. nov., sp. nov., Dictyobacter kobayashii sp. nov., D. alpinus sp. nov., and D. joshuensis sp. nov. and description of Dictyobacteraceae fam. nov. within the order Ktedonobacterales isolated from Tengu-no-mugimeshi.</title>
        <authorList>
            <person name="Wang C.M."/>
            <person name="Zheng Y."/>
            <person name="Sakai Y."/>
            <person name="Toyoda A."/>
            <person name="Minakuchi Y."/>
            <person name="Abe K."/>
            <person name="Yokota A."/>
            <person name="Yabe S."/>
        </authorList>
    </citation>
    <scope>NUCLEOTIDE SEQUENCE [LARGE SCALE GENOMIC DNA]</scope>
    <source>
        <strain evidence="2">Uno3</strain>
    </source>
</reference>
<protein>
    <recommendedName>
        <fullName evidence="3">Winged helix DNA-binding domain-containing protein</fullName>
    </recommendedName>
</protein>
<dbReference type="Proteomes" id="UP000287352">
    <property type="component" value="Unassembled WGS sequence"/>
</dbReference>
<evidence type="ECO:0000313" key="1">
    <source>
        <dbReference type="EMBL" id="GCE10566.1"/>
    </source>
</evidence>
<sequence length="132" mass="15084">MRSELYTYRDEQGTELFDLPDIPLPTTNASAPPRFLPEFDNLLLAYVNRSRIIPAPFHSSVFLTVGRVRATFLVDGFVAGTWKVQRAKEIAKLIVEPFELLSKSIRSELLIEGERLIHFLENDAKSFEVQFA</sequence>
<name>A0A401ZUU9_9CHLR</name>
<dbReference type="InterPro" id="IPR009351">
    <property type="entry name" value="AlkZ-like"/>
</dbReference>
<dbReference type="PANTHER" id="PTHR38479">
    <property type="entry name" value="LMO0824 PROTEIN"/>
    <property type="match status" value="1"/>
</dbReference>
<comment type="caution">
    <text evidence="1">The sequence shown here is derived from an EMBL/GenBank/DDBJ whole genome shotgun (WGS) entry which is preliminary data.</text>
</comment>